<feature type="compositionally biased region" description="Basic and acidic residues" evidence="1">
    <location>
        <begin position="13"/>
        <end position="26"/>
    </location>
</feature>
<dbReference type="HOGENOM" id="CLU_046170_0_0_1"/>
<dbReference type="OrthoDB" id="3189033at2759"/>
<feature type="compositionally biased region" description="Basic residues" evidence="1">
    <location>
        <begin position="305"/>
        <end position="324"/>
    </location>
</feature>
<keyword evidence="2" id="KW-1133">Transmembrane helix</keyword>
<dbReference type="Proteomes" id="UP000001072">
    <property type="component" value="Unassembled WGS sequence"/>
</dbReference>
<keyword evidence="2" id="KW-0812">Transmembrane</keyword>
<evidence type="ECO:0000256" key="1">
    <source>
        <dbReference type="SAM" id="MobiDB-lite"/>
    </source>
</evidence>
<dbReference type="KEGG" id="mlr:MELLADRAFT_115123"/>
<sequence>MNASTSLPMTEIEEQRTSGPDPKRSVPETIDYSSIPVPNYFPPPPKHPKKSQLASESQGEQSRMRSMDVDRPASGNTSANQGLDLAATKGPLPSILFAIPFPEPAPHVQRTKKTPLFLLYSFPRAGYQKPPVGPDGKRGKEGLIKKVERKWQEEVQEGADIKKGKLKEPSGWQRFKGGATRTATRLIKWLPDSNIETLGRLPPGKKIGYVTIVYPHEIDEVRRDAPPRTAEEIKDGLDKILNMTRKRAVVKTTISAFLLPVTAAIDFFCIVPLFLFEINLVYFTLQVNGARKVGTLARANNRGNKPVKAKKKKQSLKNRFRRRKAQPEVPQDFPVTEETQETQEVTEVTEDATAMATSGQDREETSVNIFNVQKSRPNVFQPILAHLYSVCSQLDRSSFPAKPQSDHYQTPSYIPTPAMISELIRSFREWVPEDVALRHDLDENVVAEDLGRCLKKASKEYIKSLKGRTGKKFSM</sequence>
<evidence type="ECO:0000313" key="3">
    <source>
        <dbReference type="EMBL" id="EGG12252.1"/>
    </source>
</evidence>
<reference evidence="4" key="1">
    <citation type="journal article" date="2011" name="Proc. Natl. Acad. Sci. U.S.A.">
        <title>Obligate biotrophy features unraveled by the genomic analysis of rust fungi.</title>
        <authorList>
            <person name="Duplessis S."/>
            <person name="Cuomo C.A."/>
            <person name="Lin Y.-C."/>
            <person name="Aerts A."/>
            <person name="Tisserant E."/>
            <person name="Veneault-Fourrey C."/>
            <person name="Joly D.L."/>
            <person name="Hacquard S."/>
            <person name="Amselem J."/>
            <person name="Cantarel B.L."/>
            <person name="Chiu R."/>
            <person name="Coutinho P.M."/>
            <person name="Feau N."/>
            <person name="Field M."/>
            <person name="Frey P."/>
            <person name="Gelhaye E."/>
            <person name="Goldberg J."/>
            <person name="Grabherr M.G."/>
            <person name="Kodira C.D."/>
            <person name="Kohler A."/>
            <person name="Kuees U."/>
            <person name="Lindquist E.A."/>
            <person name="Lucas S.M."/>
            <person name="Mago R."/>
            <person name="Mauceli E."/>
            <person name="Morin E."/>
            <person name="Murat C."/>
            <person name="Pangilinan J.L."/>
            <person name="Park R."/>
            <person name="Pearson M."/>
            <person name="Quesneville H."/>
            <person name="Rouhier N."/>
            <person name="Sakthikumar S."/>
            <person name="Salamov A.A."/>
            <person name="Schmutz J."/>
            <person name="Selles B."/>
            <person name="Shapiro H."/>
            <person name="Tanguay P."/>
            <person name="Tuskan G.A."/>
            <person name="Henrissat B."/>
            <person name="Van de Peer Y."/>
            <person name="Rouze P."/>
            <person name="Ellis J.G."/>
            <person name="Dodds P.N."/>
            <person name="Schein J.E."/>
            <person name="Zhong S."/>
            <person name="Hamelin R.C."/>
            <person name="Grigoriev I.V."/>
            <person name="Szabo L.J."/>
            <person name="Martin F."/>
        </authorList>
    </citation>
    <scope>NUCLEOTIDE SEQUENCE [LARGE SCALE GENOMIC DNA]</scope>
    <source>
        <strain evidence="4">98AG31 / pathotype 3-4-7</strain>
    </source>
</reference>
<feature type="compositionally biased region" description="Basic and acidic residues" evidence="1">
    <location>
        <begin position="62"/>
        <end position="71"/>
    </location>
</feature>
<dbReference type="RefSeq" id="XP_007404627.1">
    <property type="nucleotide sequence ID" value="XM_007404565.1"/>
</dbReference>
<dbReference type="VEuPathDB" id="FungiDB:MELLADRAFT_115123"/>
<keyword evidence="4" id="KW-1185">Reference proteome</keyword>
<feature type="region of interest" description="Disordered" evidence="1">
    <location>
        <begin position="302"/>
        <end position="343"/>
    </location>
</feature>
<name>F4R5J4_MELLP</name>
<keyword evidence="2" id="KW-0472">Membrane</keyword>
<dbReference type="EMBL" id="GL883091">
    <property type="protein sequence ID" value="EGG12252.1"/>
    <property type="molecule type" value="Genomic_DNA"/>
</dbReference>
<feature type="transmembrane region" description="Helical" evidence="2">
    <location>
        <begin position="253"/>
        <end position="276"/>
    </location>
</feature>
<evidence type="ECO:0000313" key="4">
    <source>
        <dbReference type="Proteomes" id="UP000001072"/>
    </source>
</evidence>
<accession>F4R5J4</accession>
<dbReference type="eggNOG" id="ENOG502QWCE">
    <property type="taxonomic scope" value="Eukaryota"/>
</dbReference>
<dbReference type="GeneID" id="18925531"/>
<feature type="compositionally biased region" description="Polar residues" evidence="1">
    <location>
        <begin position="52"/>
        <end position="61"/>
    </location>
</feature>
<dbReference type="InParanoid" id="F4R5J4"/>
<protein>
    <submittedName>
        <fullName evidence="3">Secreted protein</fullName>
    </submittedName>
</protein>
<proteinExistence type="predicted"/>
<evidence type="ECO:0000256" key="2">
    <source>
        <dbReference type="SAM" id="Phobius"/>
    </source>
</evidence>
<feature type="region of interest" description="Disordered" evidence="1">
    <location>
        <begin position="1"/>
        <end position="86"/>
    </location>
</feature>
<gene>
    <name evidence="3" type="ORF">MELLADRAFT_115123</name>
</gene>
<dbReference type="AlphaFoldDB" id="F4R5J4"/>
<organism evidence="4">
    <name type="scientific">Melampsora larici-populina (strain 98AG31 / pathotype 3-4-7)</name>
    <name type="common">Poplar leaf rust fungus</name>
    <dbReference type="NCBI Taxonomy" id="747676"/>
    <lineage>
        <taxon>Eukaryota</taxon>
        <taxon>Fungi</taxon>
        <taxon>Dikarya</taxon>
        <taxon>Basidiomycota</taxon>
        <taxon>Pucciniomycotina</taxon>
        <taxon>Pucciniomycetes</taxon>
        <taxon>Pucciniales</taxon>
        <taxon>Melampsoraceae</taxon>
        <taxon>Melampsora</taxon>
    </lineage>
</organism>